<organism evidence="6 13">
    <name type="scientific">Bacillus toyonensis</name>
    <dbReference type="NCBI Taxonomy" id="155322"/>
    <lineage>
        <taxon>Bacteria</taxon>
        <taxon>Bacillati</taxon>
        <taxon>Bacillota</taxon>
        <taxon>Bacilli</taxon>
        <taxon>Bacillales</taxon>
        <taxon>Bacillaceae</taxon>
        <taxon>Bacillus</taxon>
        <taxon>Bacillus cereus group</taxon>
    </lineage>
</organism>
<gene>
    <name evidence="4" type="ORF">CN551_03885</name>
    <name evidence="5" type="ORF">CN585_09505</name>
    <name evidence="3" type="ORF">CN596_19850</name>
    <name evidence="2" type="ORF">CN678_27465</name>
    <name evidence="7" type="ORF">COF40_08565</name>
    <name evidence="8" type="ORF">COF62_20995</name>
    <name evidence="6" type="ORF">CON73_06845</name>
</gene>
<dbReference type="Proteomes" id="UP000225320">
    <property type="component" value="Unassembled WGS sequence"/>
</dbReference>
<dbReference type="EMBL" id="NVOI01000024">
    <property type="protein sequence ID" value="PGG93605.1"/>
    <property type="molecule type" value="Genomic_DNA"/>
</dbReference>
<evidence type="ECO:0000313" key="10">
    <source>
        <dbReference type="Proteomes" id="UP000220841"/>
    </source>
</evidence>
<dbReference type="EMBL" id="NUSY01000032">
    <property type="protein sequence ID" value="PHE09705.1"/>
    <property type="molecule type" value="Genomic_DNA"/>
</dbReference>
<sequence>MFMDKLAKALLACCGIFLVIGVIYLVVFAK</sequence>
<dbReference type="EMBL" id="NUBY01000035">
    <property type="protein sequence ID" value="PEQ08359.1"/>
    <property type="molecule type" value="Genomic_DNA"/>
</dbReference>
<evidence type="ECO:0000313" key="6">
    <source>
        <dbReference type="EMBL" id="PGG93605.1"/>
    </source>
</evidence>
<evidence type="ECO:0000313" key="3">
    <source>
        <dbReference type="EMBL" id="PEN52287.1"/>
    </source>
</evidence>
<dbReference type="Proteomes" id="UP000220841">
    <property type="component" value="Unassembled WGS sequence"/>
</dbReference>
<evidence type="ECO:0000313" key="8">
    <source>
        <dbReference type="EMBL" id="PHE09705.1"/>
    </source>
</evidence>
<dbReference type="EMBL" id="NUAJ01000022">
    <property type="protein sequence ID" value="PEN52287.1"/>
    <property type="molecule type" value="Genomic_DNA"/>
</dbReference>
<dbReference type="Proteomes" id="UP000224044">
    <property type="component" value="Unassembled WGS sequence"/>
</dbReference>
<evidence type="ECO:0000313" key="13">
    <source>
        <dbReference type="Proteomes" id="UP000225320"/>
    </source>
</evidence>
<comment type="caution">
    <text evidence="6">The sequence shown here is derived from an EMBL/GenBank/DDBJ whole genome shotgun (WGS) entry which is preliminary data.</text>
</comment>
<dbReference type="EMBL" id="NUAP01000010">
    <property type="protein sequence ID" value="PEN91665.1"/>
    <property type="molecule type" value="Genomic_DNA"/>
</dbReference>
<evidence type="ECO:0000313" key="5">
    <source>
        <dbReference type="EMBL" id="PEQ08359.1"/>
    </source>
</evidence>
<evidence type="ECO:0000313" key="12">
    <source>
        <dbReference type="Proteomes" id="UP000224044"/>
    </source>
</evidence>
<keyword evidence="1" id="KW-0812">Transmembrane</keyword>
<keyword evidence="1" id="KW-1133">Transmembrane helix</keyword>
<protein>
    <submittedName>
        <fullName evidence="6">Uncharacterized protein</fullName>
    </submittedName>
</protein>
<evidence type="ECO:0000313" key="4">
    <source>
        <dbReference type="EMBL" id="PEN91665.1"/>
    </source>
</evidence>
<keyword evidence="1" id="KW-0472">Membrane</keyword>
<dbReference type="EMBL" id="NUSQ01000040">
    <property type="protein sequence ID" value="PHD71409.1"/>
    <property type="molecule type" value="Genomic_DNA"/>
</dbReference>
<evidence type="ECO:0000313" key="14">
    <source>
        <dbReference type="Proteomes" id="UP000225997"/>
    </source>
</evidence>
<feature type="transmembrane region" description="Helical" evidence="1">
    <location>
        <begin position="6"/>
        <end position="29"/>
    </location>
</feature>
<dbReference type="Proteomes" id="UP000225997">
    <property type="component" value="Unassembled WGS sequence"/>
</dbReference>
<evidence type="ECO:0000313" key="9">
    <source>
        <dbReference type="Proteomes" id="UP000220078"/>
    </source>
</evidence>
<evidence type="ECO:0000313" key="11">
    <source>
        <dbReference type="Proteomes" id="UP000220934"/>
    </source>
</evidence>
<accession>A0A1D3PNF4</accession>
<evidence type="ECO:0000313" key="2">
    <source>
        <dbReference type="EMBL" id="PEI82538.1"/>
    </source>
</evidence>
<accession>A0A2B4YF47</accession>
<reference evidence="10 12" key="1">
    <citation type="submission" date="2017-09" db="EMBL/GenBank/DDBJ databases">
        <title>Large-scale bioinformatics analysis of Bacillus genomes uncovers conserved roles of natural products in bacterial physiology.</title>
        <authorList>
            <consortium name="Agbiome Team Llc"/>
            <person name="Bleich R.M."/>
            <person name="Grubbs K.J."/>
            <person name="Santa Maria K.C."/>
            <person name="Allen S.E."/>
            <person name="Farag S."/>
            <person name="Shank E.A."/>
            <person name="Bowers A."/>
        </authorList>
    </citation>
    <scope>NUCLEOTIDE SEQUENCE [LARGE SCALE GENOMIC DNA]</scope>
    <source>
        <strain evidence="5 10">AFS021349</strain>
        <strain evidence="8 12">AFS042148</strain>
        <strain evidence="7 14">AFS044250</strain>
        <strain evidence="6 13">AFS094862</strain>
    </source>
</reference>
<dbReference type="Proteomes" id="UP000220078">
    <property type="component" value="Unassembled WGS sequence"/>
</dbReference>
<dbReference type="Proteomes" id="UP000220934">
    <property type="component" value="Unassembled WGS sequence"/>
</dbReference>
<evidence type="ECO:0000256" key="1">
    <source>
        <dbReference type="SAM" id="Phobius"/>
    </source>
</evidence>
<dbReference type="AlphaFoldDB" id="A0A1D3PNF4"/>
<proteinExistence type="predicted"/>
<reference evidence="9 11" key="2">
    <citation type="submission" date="2017-09" db="EMBL/GenBank/DDBJ databases">
        <title>Large-scale bioinformatics analysis of Bacillus genomes uncovers conserved roles of natural products in bacterial physiology.</title>
        <authorList>
            <consortium name="Agbiome Team Llc"/>
            <person name="Bleich R.M."/>
            <person name="Kirk G.J."/>
            <person name="Santa Maria K.C."/>
            <person name="Allen S.E."/>
            <person name="Farag S."/>
            <person name="Shank E.A."/>
            <person name="Bowers A."/>
        </authorList>
    </citation>
    <scope>NUCLEOTIDE SEQUENCE [LARGE SCALE GENOMIC DNA]</scope>
    <source>
        <strain evidence="2">AFS005430</strain>
        <strain evidence="4 9">AFS027629</strain>
        <strain evidence="3 11">AFS027958</strain>
    </source>
</reference>
<name>A0A1D3PNF4_9BACI</name>
<dbReference type="EMBL" id="NUEH01000073">
    <property type="protein sequence ID" value="PEI82538.1"/>
    <property type="molecule type" value="Genomic_DNA"/>
</dbReference>
<dbReference type="Proteomes" id="UP000220969">
    <property type="component" value="Unassembled WGS sequence"/>
</dbReference>
<evidence type="ECO:0000313" key="7">
    <source>
        <dbReference type="EMBL" id="PHD71409.1"/>
    </source>
</evidence>